<sequence>MKKTLALLLSLALVLLLMVGCSSNTPVQGSKDEPGDVVEVVGENEGAAAKMGLGVITSIAKSKDADDNNTLALGQVDTVMVAASFDQEGKVVSITIDNAQTRVNFDADLKVTNDKAAEIKTKIELGDAYGMINASEIGKEWYQQIDELENWMVGKTVAEIKAMNVKEVDASHPAVPDVPELTSLVTISIQDYVAALEKAFANAIEVEGAEKLGLGHVVSIGKSKDYSVDADGNETLPLAQVDTVMAATAFDTDGKVVGTIIDNAQTRINFDAEGKVTSDKAAEFKTKIELGDAYGMINASEIGKEWYQQIAELEKWMVGKTVAEIKAMNVKEVDDSHPAVPDVPELTSLVTISVQDYIASVEEAFTNAK</sequence>
<feature type="chain" id="PRO_5039515316" description="Major membrane immunogen, membrane-anchored lipoprotein" evidence="1">
    <location>
        <begin position="25"/>
        <end position="369"/>
    </location>
</feature>
<keyword evidence="1" id="KW-0732">Signal</keyword>
<name>A0A239FU33_9FIRM</name>
<protein>
    <recommendedName>
        <fullName evidence="4">Major membrane immunogen, membrane-anchored lipoprotein</fullName>
    </recommendedName>
</protein>
<reference evidence="2 3" key="1">
    <citation type="submission" date="2017-06" db="EMBL/GenBank/DDBJ databases">
        <authorList>
            <person name="Kim H.J."/>
            <person name="Triplett B.A."/>
        </authorList>
    </citation>
    <scope>NUCLEOTIDE SEQUENCE [LARGE SCALE GENOMIC DNA]</scope>
    <source>
        <strain evidence="2 3">SCA</strain>
    </source>
</reference>
<dbReference type="PROSITE" id="PS51257">
    <property type="entry name" value="PROKAR_LIPOPROTEIN"/>
    <property type="match status" value="1"/>
</dbReference>
<evidence type="ECO:0000313" key="3">
    <source>
        <dbReference type="Proteomes" id="UP000198304"/>
    </source>
</evidence>
<evidence type="ECO:0000313" key="2">
    <source>
        <dbReference type="EMBL" id="SNS59672.1"/>
    </source>
</evidence>
<evidence type="ECO:0000256" key="1">
    <source>
        <dbReference type="SAM" id="SignalP"/>
    </source>
</evidence>
<dbReference type="Proteomes" id="UP000198304">
    <property type="component" value="Unassembled WGS sequence"/>
</dbReference>
<feature type="signal peptide" evidence="1">
    <location>
        <begin position="1"/>
        <end position="24"/>
    </location>
</feature>
<dbReference type="Gene3D" id="3.90.1010.20">
    <property type="match status" value="2"/>
</dbReference>
<dbReference type="EMBL" id="FZOJ01000014">
    <property type="protein sequence ID" value="SNS59672.1"/>
    <property type="molecule type" value="Genomic_DNA"/>
</dbReference>
<accession>A0A239FU33</accession>
<dbReference type="OrthoDB" id="2026742at2"/>
<gene>
    <name evidence="2" type="ORF">SAMN05446037_101417</name>
</gene>
<proteinExistence type="predicted"/>
<keyword evidence="3" id="KW-1185">Reference proteome</keyword>
<dbReference type="AlphaFoldDB" id="A0A239FU33"/>
<evidence type="ECO:0008006" key="4">
    <source>
        <dbReference type="Google" id="ProtNLM"/>
    </source>
</evidence>
<organism evidence="2 3">
    <name type="scientific">Anaerovirgula multivorans</name>
    <dbReference type="NCBI Taxonomy" id="312168"/>
    <lineage>
        <taxon>Bacteria</taxon>
        <taxon>Bacillati</taxon>
        <taxon>Bacillota</taxon>
        <taxon>Clostridia</taxon>
        <taxon>Peptostreptococcales</taxon>
        <taxon>Natronincolaceae</taxon>
        <taxon>Anaerovirgula</taxon>
    </lineage>
</organism>